<evidence type="ECO:0000256" key="1">
    <source>
        <dbReference type="ARBA" id="ARBA00005820"/>
    </source>
</evidence>
<dbReference type="PANTHER" id="PTHR47691">
    <property type="entry name" value="REGULATOR-RELATED"/>
    <property type="match status" value="1"/>
</dbReference>
<keyword evidence="2 3" id="KW-0238">DNA-binding</keyword>
<dbReference type="InterPro" id="IPR036388">
    <property type="entry name" value="WH-like_DNA-bd_sf"/>
</dbReference>
<proteinExistence type="inferred from homology"/>
<dbReference type="GO" id="GO:0003677">
    <property type="term" value="F:DNA binding"/>
    <property type="evidence" value="ECO:0007669"/>
    <property type="project" value="UniProtKB-UniRule"/>
</dbReference>
<dbReference type="Proteomes" id="UP001240236">
    <property type="component" value="Unassembled WGS sequence"/>
</dbReference>
<dbReference type="Pfam" id="PF25872">
    <property type="entry name" value="HTH_77"/>
    <property type="match status" value="1"/>
</dbReference>
<feature type="domain" description="OmpR/PhoB-type" evidence="4">
    <location>
        <begin position="1"/>
        <end position="97"/>
    </location>
</feature>
<dbReference type="SMART" id="SM01043">
    <property type="entry name" value="BTAD"/>
    <property type="match status" value="1"/>
</dbReference>
<evidence type="ECO:0000256" key="3">
    <source>
        <dbReference type="PROSITE-ProRule" id="PRU01091"/>
    </source>
</evidence>
<dbReference type="Gene3D" id="1.25.40.10">
    <property type="entry name" value="Tetratricopeptide repeat domain"/>
    <property type="match status" value="1"/>
</dbReference>
<dbReference type="EMBL" id="JAUSUZ010000001">
    <property type="protein sequence ID" value="MDQ0364005.1"/>
    <property type="molecule type" value="Genomic_DNA"/>
</dbReference>
<keyword evidence="6" id="KW-1185">Reference proteome</keyword>
<dbReference type="PRINTS" id="PR00364">
    <property type="entry name" value="DISEASERSIST"/>
</dbReference>
<comment type="similarity">
    <text evidence="1">Belongs to the AfsR/DnrI/RedD regulatory family.</text>
</comment>
<evidence type="ECO:0000313" key="5">
    <source>
        <dbReference type="EMBL" id="MDQ0364005.1"/>
    </source>
</evidence>
<evidence type="ECO:0000256" key="2">
    <source>
        <dbReference type="ARBA" id="ARBA00023125"/>
    </source>
</evidence>
<gene>
    <name evidence="5" type="ORF">J2S42_000674</name>
</gene>
<accession>A0AAE4AUP7</accession>
<dbReference type="InterPro" id="IPR027417">
    <property type="entry name" value="P-loop_NTPase"/>
</dbReference>
<evidence type="ECO:0000259" key="4">
    <source>
        <dbReference type="PROSITE" id="PS51755"/>
    </source>
</evidence>
<reference evidence="5 6" key="1">
    <citation type="submission" date="2023-07" db="EMBL/GenBank/DDBJ databases">
        <title>Sequencing the genomes of 1000 actinobacteria strains.</title>
        <authorList>
            <person name="Klenk H.-P."/>
        </authorList>
    </citation>
    <scope>NUCLEOTIDE SEQUENCE [LARGE SCALE GENOMIC DNA]</scope>
    <source>
        <strain evidence="5 6">DSM 44709</strain>
    </source>
</reference>
<dbReference type="SUPFAM" id="SSF46894">
    <property type="entry name" value="C-terminal effector domain of the bipartite response regulators"/>
    <property type="match status" value="1"/>
</dbReference>
<dbReference type="PANTHER" id="PTHR47691:SF3">
    <property type="entry name" value="HTH-TYPE TRANSCRIPTIONAL REGULATOR RV0890C-RELATED"/>
    <property type="match status" value="1"/>
</dbReference>
<dbReference type="InterPro" id="IPR001867">
    <property type="entry name" value="OmpR/PhoB-type_DNA-bd"/>
</dbReference>
<dbReference type="SMART" id="SM00862">
    <property type="entry name" value="Trans_reg_C"/>
    <property type="match status" value="1"/>
</dbReference>
<protein>
    <submittedName>
        <fullName evidence="5">ATPase/DNA-binding SARP family transcriptional activator</fullName>
    </submittedName>
</protein>
<dbReference type="Gene3D" id="1.10.10.10">
    <property type="entry name" value="Winged helix-like DNA-binding domain superfamily/Winged helix DNA-binding domain"/>
    <property type="match status" value="1"/>
</dbReference>
<evidence type="ECO:0000313" key="6">
    <source>
        <dbReference type="Proteomes" id="UP001240236"/>
    </source>
</evidence>
<dbReference type="RefSeq" id="WP_307235074.1">
    <property type="nucleotide sequence ID" value="NZ_JAUSUZ010000001.1"/>
</dbReference>
<name>A0AAE4AUP7_9ACTN</name>
<organism evidence="5 6">
    <name type="scientific">Catenuloplanes indicus</name>
    <dbReference type="NCBI Taxonomy" id="137267"/>
    <lineage>
        <taxon>Bacteria</taxon>
        <taxon>Bacillati</taxon>
        <taxon>Actinomycetota</taxon>
        <taxon>Actinomycetes</taxon>
        <taxon>Micromonosporales</taxon>
        <taxon>Micromonosporaceae</taxon>
        <taxon>Catenuloplanes</taxon>
    </lineage>
</organism>
<dbReference type="InterPro" id="IPR005158">
    <property type="entry name" value="BTAD"/>
</dbReference>
<dbReference type="InterPro" id="IPR011990">
    <property type="entry name" value="TPR-like_helical_dom_sf"/>
</dbReference>
<dbReference type="AlphaFoldDB" id="A0AAE4AUP7"/>
<dbReference type="GO" id="GO:0006355">
    <property type="term" value="P:regulation of DNA-templated transcription"/>
    <property type="evidence" value="ECO:0007669"/>
    <property type="project" value="InterPro"/>
</dbReference>
<dbReference type="Pfam" id="PF03704">
    <property type="entry name" value="BTAD"/>
    <property type="match status" value="1"/>
</dbReference>
<sequence length="1041" mass="108182">MGGGARLRVTLLGAFRVSRGDTVLAVPGARLRALLVRLALAGGRPVTVAALIDAIWAEAPPADPAHALHRLVSRLRRALGPDPAAVLPVAGGYRLEVRPHDVDAVLFEELAADGGVAALTEAVALWGERPGAEPAVVAAVAPAVATRLARTSIDAVVGLAGEELSLGRAEAAAGRLSALLAEQPADERAAVVLMDALALLGRQAEALTVYERVRAALADVLGVDPGTALRDRQVSLLRPVAAPLATGFPGGGLPVPLTRFIGRDRDLARVATLLATGRLATVVGAGGAGKTRLAVEAAHRHRHDYRDGARLVDLAAVTDPGMIATVVLAAIGPRSGGLLGRAGGDQLDVLAAELSDREALLVLDNCEHLIGAVARLVAVLLPRCPGLRVLATSREPLAIDGEALVPLDPLGLPGPDADVAQARDTDSVRLFTARAAAVRPDFAVDDTTLPDVVRIVRGLDGLPLALELAAARLRTLTLTGLAGGLTDRFRLLGAGSRTAPPRHRTLHAVIAWSWDLLDARERDVAARVSVLPGGITIDSATAVCAGAADVPDLLAALVDRSLLQLDPATGRYRMLETVREYASARLAATGALGTVRDLAAAHFAALLTGQDARLRGPGQLTALAVVDAEYDNTIAALEHVCTTGDSATAIALALDLTWYWQMRGRHADGARRLGEVLAVSGGGPPSARAAYLLHRADILSGVPTAEAAADRAQMRELAGRLLADPDLPGHHRLLGPILLFLGGDPAASAAFRRVADGSDRWAAGLAHMFQAEIAGNEGAADRMRTHVEAALDHFDRAGDRWARAAVLPMRAMLRRYDDVDGALSDLDEARTLLGRFGAPGLADRLYGDLRWMDLHLRRGETGRAAALLDAARVRAVRASSAPMLILIDAHEADLRVRLGDLDRAGDLLDAAGRALREHPSAHARALAGGVRAALLLARGDLPGADRALAAAHAAAVATGERPVVAEVTVRMAALAGRRGRPRESAVLLGAAAGLRGADDHTDPRVRELTRSARAALGETEFSAAYAEGVTGCGGSGVPVSR</sequence>
<dbReference type="SUPFAM" id="SSF48452">
    <property type="entry name" value="TPR-like"/>
    <property type="match status" value="1"/>
</dbReference>
<dbReference type="PROSITE" id="PS51755">
    <property type="entry name" value="OMPR_PHOB"/>
    <property type="match status" value="1"/>
</dbReference>
<dbReference type="GO" id="GO:0000160">
    <property type="term" value="P:phosphorelay signal transduction system"/>
    <property type="evidence" value="ECO:0007669"/>
    <property type="project" value="InterPro"/>
</dbReference>
<dbReference type="Gene3D" id="3.40.50.300">
    <property type="entry name" value="P-loop containing nucleotide triphosphate hydrolases"/>
    <property type="match status" value="1"/>
</dbReference>
<comment type="caution">
    <text evidence="5">The sequence shown here is derived from an EMBL/GenBank/DDBJ whole genome shotgun (WGS) entry which is preliminary data.</text>
</comment>
<dbReference type="InterPro" id="IPR016032">
    <property type="entry name" value="Sig_transdc_resp-reg_C-effctor"/>
</dbReference>
<feature type="DNA-binding region" description="OmpR/PhoB-type" evidence="3">
    <location>
        <begin position="1"/>
        <end position="97"/>
    </location>
</feature>
<dbReference type="InterPro" id="IPR058852">
    <property type="entry name" value="HTH_77"/>
</dbReference>
<dbReference type="SUPFAM" id="SSF52540">
    <property type="entry name" value="P-loop containing nucleoside triphosphate hydrolases"/>
    <property type="match status" value="1"/>
</dbReference>